<dbReference type="GO" id="GO:0005634">
    <property type="term" value="C:nucleus"/>
    <property type="evidence" value="ECO:0007669"/>
    <property type="project" value="UniProtKB-SubCell"/>
</dbReference>
<evidence type="ECO:0000313" key="19">
    <source>
        <dbReference type="Proteomes" id="UP000694701"/>
    </source>
</evidence>
<keyword evidence="15" id="KW-0539">Nucleus</keyword>
<dbReference type="PROSITE" id="PS50143">
    <property type="entry name" value="BIR_REPEAT_2"/>
    <property type="match status" value="1"/>
</dbReference>
<keyword evidence="7" id="KW-0597">Phosphoprotein</keyword>
<keyword evidence="6" id="KW-0963">Cytoplasm</keyword>
<dbReference type="Pfam" id="PF00653">
    <property type="entry name" value="BIR"/>
    <property type="match status" value="1"/>
</dbReference>
<comment type="similarity">
    <text evidence="4">Belongs to the IAP family.</text>
</comment>
<dbReference type="GO" id="GO:0000775">
    <property type="term" value="C:chromosome, centromeric region"/>
    <property type="evidence" value="ECO:0007669"/>
    <property type="project" value="UniProtKB-SubCell"/>
</dbReference>
<keyword evidence="10" id="KW-0498">Mitosis</keyword>
<dbReference type="AlphaFoldDB" id="A0A8C2CS16"/>
<dbReference type="PANTHER" id="PTHR46771:SF2">
    <property type="entry name" value="BACULOVIRAL IAP REPEAT-CONTAINING PROTEIN 5.1"/>
    <property type="match status" value="1"/>
</dbReference>
<evidence type="ECO:0000313" key="18">
    <source>
        <dbReference type="Ensembl" id="ENSCCRP00020012922.1"/>
    </source>
</evidence>
<evidence type="ECO:0000256" key="1">
    <source>
        <dbReference type="ARBA" id="ARBA00004123"/>
    </source>
</evidence>
<evidence type="ECO:0000256" key="16">
    <source>
        <dbReference type="ARBA" id="ARBA00023306"/>
    </source>
</evidence>
<evidence type="ECO:0000256" key="10">
    <source>
        <dbReference type="ARBA" id="ARBA00022776"/>
    </source>
</evidence>
<evidence type="ECO:0000256" key="14">
    <source>
        <dbReference type="ARBA" id="ARBA00023212"/>
    </source>
</evidence>
<keyword evidence="16" id="KW-0131">Cell cycle</keyword>
<keyword evidence="13" id="KW-0832">Ubl conjugation</keyword>
<dbReference type="InterPro" id="IPR001370">
    <property type="entry name" value="BIR_rpt"/>
</dbReference>
<evidence type="ECO:0000256" key="17">
    <source>
        <dbReference type="ARBA" id="ARBA00023328"/>
    </source>
</evidence>
<keyword evidence="11" id="KW-0159">Chromosome partition</keyword>
<evidence type="ECO:0000256" key="11">
    <source>
        <dbReference type="ARBA" id="ARBA00022829"/>
    </source>
</evidence>
<keyword evidence="8" id="KW-0132">Cell division</keyword>
<keyword evidence="9" id="KW-0479">Metal-binding</keyword>
<dbReference type="InterPro" id="IPR051190">
    <property type="entry name" value="Baculoviral_IAP"/>
</dbReference>
<accession>A0A8C2CS16</accession>
<keyword evidence="17" id="KW-0137">Centromere</keyword>
<evidence type="ECO:0000256" key="4">
    <source>
        <dbReference type="ARBA" id="ARBA00006672"/>
    </source>
</evidence>
<comment type="subcellular location">
    <subcellularLocation>
        <location evidence="3">Chromosome</location>
        <location evidence="3">Centromere</location>
    </subcellularLocation>
    <subcellularLocation>
        <location evidence="2">Cytoplasm</location>
        <location evidence="2">Cytoskeleton</location>
        <location evidence="2">Spindle</location>
    </subcellularLocation>
    <subcellularLocation>
        <location evidence="1">Nucleus</location>
    </subcellularLocation>
</comment>
<protein>
    <submittedName>
        <fullName evidence="18">Uncharacterized protein</fullName>
    </submittedName>
</protein>
<evidence type="ECO:0000256" key="7">
    <source>
        <dbReference type="ARBA" id="ARBA00022553"/>
    </source>
</evidence>
<dbReference type="GO" id="GO:0046872">
    <property type="term" value="F:metal ion binding"/>
    <property type="evidence" value="ECO:0007669"/>
    <property type="project" value="UniProtKB-KW"/>
</dbReference>
<dbReference type="GO" id="GO:0005819">
    <property type="term" value="C:spindle"/>
    <property type="evidence" value="ECO:0007669"/>
    <property type="project" value="UniProtKB-SubCell"/>
</dbReference>
<keyword evidence="5" id="KW-0158">Chromosome</keyword>
<dbReference type="SMART" id="SM00238">
    <property type="entry name" value="BIR"/>
    <property type="match status" value="1"/>
</dbReference>
<dbReference type="GO" id="GO:0007059">
    <property type="term" value="P:chromosome segregation"/>
    <property type="evidence" value="ECO:0007669"/>
    <property type="project" value="UniProtKB-KW"/>
</dbReference>
<evidence type="ECO:0000256" key="6">
    <source>
        <dbReference type="ARBA" id="ARBA00022490"/>
    </source>
</evidence>
<keyword evidence="12" id="KW-0862">Zinc</keyword>
<evidence type="ECO:0000256" key="12">
    <source>
        <dbReference type="ARBA" id="ARBA00022833"/>
    </source>
</evidence>
<dbReference type="SUPFAM" id="SSF57924">
    <property type="entry name" value="Inhibitor of apoptosis (IAP) repeat"/>
    <property type="match status" value="1"/>
</dbReference>
<evidence type="ECO:0000256" key="5">
    <source>
        <dbReference type="ARBA" id="ARBA00022454"/>
    </source>
</evidence>
<dbReference type="PANTHER" id="PTHR46771">
    <property type="entry name" value="DETERIN"/>
    <property type="match status" value="1"/>
</dbReference>
<evidence type="ECO:0000256" key="2">
    <source>
        <dbReference type="ARBA" id="ARBA00004186"/>
    </source>
</evidence>
<dbReference type="GO" id="GO:0051301">
    <property type="term" value="P:cell division"/>
    <property type="evidence" value="ECO:0007669"/>
    <property type="project" value="UniProtKB-KW"/>
</dbReference>
<dbReference type="CDD" id="cd00022">
    <property type="entry name" value="BIR"/>
    <property type="match status" value="1"/>
</dbReference>
<evidence type="ECO:0000256" key="3">
    <source>
        <dbReference type="ARBA" id="ARBA00004584"/>
    </source>
</evidence>
<dbReference type="Proteomes" id="UP000694701">
    <property type="component" value="Unplaced"/>
</dbReference>
<evidence type="ECO:0000256" key="9">
    <source>
        <dbReference type="ARBA" id="ARBA00022723"/>
    </source>
</evidence>
<dbReference type="Gene3D" id="1.10.1170.10">
    <property type="entry name" value="Inhibitor Of Apoptosis Protein (2mihbC-IAP-1), Chain A"/>
    <property type="match status" value="1"/>
</dbReference>
<dbReference type="FunFam" id="1.10.1170.10:FF:000009">
    <property type="entry name" value="Baculoviral IAP repeat-containing protein 5"/>
    <property type="match status" value="1"/>
</dbReference>
<evidence type="ECO:0000256" key="8">
    <source>
        <dbReference type="ARBA" id="ARBA00022618"/>
    </source>
</evidence>
<proteinExistence type="inferred from homology"/>
<organism evidence="18 19">
    <name type="scientific">Cyprinus carpio</name>
    <name type="common">Common carp</name>
    <dbReference type="NCBI Taxonomy" id="7962"/>
    <lineage>
        <taxon>Eukaryota</taxon>
        <taxon>Metazoa</taxon>
        <taxon>Chordata</taxon>
        <taxon>Craniata</taxon>
        <taxon>Vertebrata</taxon>
        <taxon>Euteleostomi</taxon>
        <taxon>Actinopterygii</taxon>
        <taxon>Neopterygii</taxon>
        <taxon>Teleostei</taxon>
        <taxon>Ostariophysi</taxon>
        <taxon>Cypriniformes</taxon>
        <taxon>Cyprinidae</taxon>
        <taxon>Cyprininae</taxon>
        <taxon>Cyprinus</taxon>
    </lineage>
</organism>
<evidence type="ECO:0000256" key="15">
    <source>
        <dbReference type="ARBA" id="ARBA00023242"/>
    </source>
</evidence>
<sequence>LNSHTQPGLWYGGCKKRLQMFSEWPFREDCQCTPELMAKAGFVHCPSENEPEVACCFYCLRELEGWEPEDNPWSEHAKCSPNCAFLCMKKTFDKLTAIEYFQLEQEWLRIFKEATFLKKNIKDRLKFCRKYKDLDSRRLVQSYFL</sequence>
<keyword evidence="14" id="KW-0206">Cytoskeleton</keyword>
<reference evidence="18" key="1">
    <citation type="submission" date="2025-08" db="UniProtKB">
        <authorList>
            <consortium name="Ensembl"/>
        </authorList>
    </citation>
    <scope>IDENTIFICATION</scope>
</reference>
<evidence type="ECO:0000256" key="13">
    <source>
        <dbReference type="ARBA" id="ARBA00022843"/>
    </source>
</evidence>
<name>A0A8C2CS16_CYPCA</name>
<dbReference type="Ensembl" id="ENSCCRT00020014279.1">
    <property type="protein sequence ID" value="ENSCCRP00020012922.1"/>
    <property type="gene ID" value="ENSCCRG00020006408.1"/>
</dbReference>